<feature type="transmembrane region" description="Helical" evidence="1">
    <location>
        <begin position="183"/>
        <end position="207"/>
    </location>
</feature>
<name>A0ABP9DJF9_9ACTN</name>
<feature type="transmembrane region" description="Helical" evidence="1">
    <location>
        <begin position="373"/>
        <end position="392"/>
    </location>
</feature>
<evidence type="ECO:0000259" key="2">
    <source>
        <dbReference type="Pfam" id="PF20990"/>
    </source>
</evidence>
<feature type="transmembrane region" description="Helical" evidence="1">
    <location>
        <begin position="333"/>
        <end position="353"/>
    </location>
</feature>
<evidence type="ECO:0000313" key="4">
    <source>
        <dbReference type="Proteomes" id="UP001501752"/>
    </source>
</evidence>
<dbReference type="Proteomes" id="UP001501752">
    <property type="component" value="Unassembled WGS sequence"/>
</dbReference>
<keyword evidence="4" id="KW-1185">Reference proteome</keyword>
<feature type="transmembrane region" description="Helical" evidence="1">
    <location>
        <begin position="430"/>
        <end position="451"/>
    </location>
</feature>
<organism evidence="3 4">
    <name type="scientific">Kitasatospora terrestris</name>
    <dbReference type="NCBI Taxonomy" id="258051"/>
    <lineage>
        <taxon>Bacteria</taxon>
        <taxon>Bacillati</taxon>
        <taxon>Actinomycetota</taxon>
        <taxon>Actinomycetes</taxon>
        <taxon>Kitasatosporales</taxon>
        <taxon>Streptomycetaceae</taxon>
        <taxon>Kitasatospora</taxon>
    </lineage>
</organism>
<sequence>MSTHPADPIVNLASPLAPDTLPGQLALAAAVAFAAWLLLYAGAVVATRNGTVVPAPAGQDLGPDPEPPAVVNLLANGWRSLAQAAPATLLDLAARGLVELRQPGDDPAETTVHLTARAVEQVGTLTPYERRVLARAAEAAGPAGAPIGAIAFRETQKAAAWNRSLRREVIADSRVRGLSRPRVGGALGSVLWFSAFAPAVPAALAVIVDGHAVRAAVTVGILCLLPTLGLLALLLTERSTPEGLRRAGHWAGLRDWLAGHEEFAQLPPAAVAVWDRYPAYGTALGVVSRTARLLGFDSGDRRRVWSDHGGTWRPVRISYPRLRPGFGGTPAHLLRLAGAAAAVGAALLLLTLVRQPDWVLTGAAAEHELRRPGLVLGAGWVLVGLLGFALLGRIGRWTPLVLFLSLMPGAMAPVDGWWADTALRGGPAPVELAVVVAAFALAAVQLAYAVLARRAPVAVDGELLRVESRRSKHAPRLVALDGGATDRTTAWALPRDSHVRVPGPGAKVRLSVNPWTRVITAVEPLPVGAPVPGPADPGRSAVPA</sequence>
<dbReference type="RefSeq" id="WP_345696281.1">
    <property type="nucleotide sequence ID" value="NZ_BAABIS010000001.1"/>
</dbReference>
<feature type="transmembrane region" description="Helical" evidence="1">
    <location>
        <begin position="213"/>
        <end position="236"/>
    </location>
</feature>
<keyword evidence="1" id="KW-0812">Transmembrane</keyword>
<dbReference type="InterPro" id="IPR048389">
    <property type="entry name" value="YciQ-like_C"/>
</dbReference>
<feature type="transmembrane region" description="Helical" evidence="1">
    <location>
        <begin position="399"/>
        <end position="418"/>
    </location>
</feature>
<protein>
    <recommendedName>
        <fullName evidence="2">Predicted membrane protein YciQ-like C-terminal domain-containing protein</fullName>
    </recommendedName>
</protein>
<feature type="domain" description="Predicted membrane protein YciQ-like C-terminal" evidence="2">
    <location>
        <begin position="63"/>
        <end position="292"/>
    </location>
</feature>
<reference evidence="4" key="1">
    <citation type="journal article" date="2019" name="Int. J. Syst. Evol. Microbiol.">
        <title>The Global Catalogue of Microorganisms (GCM) 10K type strain sequencing project: providing services to taxonomists for standard genome sequencing and annotation.</title>
        <authorList>
            <consortium name="The Broad Institute Genomics Platform"/>
            <consortium name="The Broad Institute Genome Sequencing Center for Infectious Disease"/>
            <person name="Wu L."/>
            <person name="Ma J."/>
        </authorList>
    </citation>
    <scope>NUCLEOTIDE SEQUENCE [LARGE SCALE GENOMIC DNA]</scope>
    <source>
        <strain evidence="4">JCM 13006</strain>
    </source>
</reference>
<dbReference type="Pfam" id="PF20990">
    <property type="entry name" value="DUF2207_C"/>
    <property type="match status" value="1"/>
</dbReference>
<gene>
    <name evidence="3" type="ORF">GCM10023235_18430</name>
</gene>
<accession>A0ABP9DJF9</accession>
<keyword evidence="1" id="KW-0472">Membrane</keyword>
<proteinExistence type="predicted"/>
<evidence type="ECO:0000256" key="1">
    <source>
        <dbReference type="SAM" id="Phobius"/>
    </source>
</evidence>
<keyword evidence="1" id="KW-1133">Transmembrane helix</keyword>
<evidence type="ECO:0000313" key="3">
    <source>
        <dbReference type="EMBL" id="GAA4842755.1"/>
    </source>
</evidence>
<dbReference type="EMBL" id="BAABIS010000001">
    <property type="protein sequence ID" value="GAA4842755.1"/>
    <property type="molecule type" value="Genomic_DNA"/>
</dbReference>
<feature type="transmembrane region" description="Helical" evidence="1">
    <location>
        <begin position="25"/>
        <end position="46"/>
    </location>
</feature>
<comment type="caution">
    <text evidence="3">The sequence shown here is derived from an EMBL/GenBank/DDBJ whole genome shotgun (WGS) entry which is preliminary data.</text>
</comment>